<dbReference type="Pfam" id="PF03631">
    <property type="entry name" value="Virul_fac_BrkB"/>
    <property type="match status" value="1"/>
</dbReference>
<evidence type="ECO:0000256" key="6">
    <source>
        <dbReference type="SAM" id="Phobius"/>
    </source>
</evidence>
<dbReference type="InterPro" id="IPR017039">
    <property type="entry name" value="Virul_fac_BrkB"/>
</dbReference>
<organism evidence="7 8">
    <name type="scientific">Vreelandella vilamensis</name>
    <dbReference type="NCBI Taxonomy" id="531309"/>
    <lineage>
        <taxon>Bacteria</taxon>
        <taxon>Pseudomonadati</taxon>
        <taxon>Pseudomonadota</taxon>
        <taxon>Gammaproteobacteria</taxon>
        <taxon>Oceanospirillales</taxon>
        <taxon>Halomonadaceae</taxon>
        <taxon>Vreelandella</taxon>
    </lineage>
</organism>
<protein>
    <submittedName>
        <fullName evidence="7">YihY/virulence factor BrkB family protein</fullName>
    </submittedName>
</protein>
<dbReference type="PANTHER" id="PTHR30213">
    <property type="entry name" value="INNER MEMBRANE PROTEIN YHJD"/>
    <property type="match status" value="1"/>
</dbReference>
<accession>A0ABU1H064</accession>
<feature type="transmembrane region" description="Helical" evidence="6">
    <location>
        <begin position="102"/>
        <end position="130"/>
    </location>
</feature>
<feature type="transmembrane region" description="Helical" evidence="6">
    <location>
        <begin position="142"/>
        <end position="165"/>
    </location>
</feature>
<keyword evidence="2" id="KW-1003">Cell membrane</keyword>
<dbReference type="RefSeq" id="WP_309654590.1">
    <property type="nucleotide sequence ID" value="NZ_JARWAN010000002.1"/>
</dbReference>
<feature type="transmembrane region" description="Helical" evidence="6">
    <location>
        <begin position="251"/>
        <end position="275"/>
    </location>
</feature>
<evidence type="ECO:0000313" key="7">
    <source>
        <dbReference type="EMBL" id="MDR5897663.1"/>
    </source>
</evidence>
<keyword evidence="8" id="KW-1185">Reference proteome</keyword>
<comment type="subcellular location">
    <subcellularLocation>
        <location evidence="1">Cell membrane</location>
        <topology evidence="1">Multi-pass membrane protein</topology>
    </subcellularLocation>
</comment>
<dbReference type="Proteomes" id="UP001254564">
    <property type="component" value="Unassembled WGS sequence"/>
</dbReference>
<feature type="transmembrane region" description="Helical" evidence="6">
    <location>
        <begin position="217"/>
        <end position="239"/>
    </location>
</feature>
<evidence type="ECO:0000313" key="8">
    <source>
        <dbReference type="Proteomes" id="UP001254564"/>
    </source>
</evidence>
<keyword evidence="4 6" id="KW-1133">Transmembrane helix</keyword>
<dbReference type="PIRSF" id="PIRSF035875">
    <property type="entry name" value="RNase_BN"/>
    <property type="match status" value="1"/>
</dbReference>
<reference evidence="7 8" key="1">
    <citation type="submission" date="2023-04" db="EMBL/GenBank/DDBJ databases">
        <title>A long-awaited taxogenomic arrangement of the family Halomonadaceae.</title>
        <authorList>
            <person name="De La Haba R."/>
            <person name="Chuvochina M."/>
            <person name="Wittouck S."/>
            <person name="Arahal D.R."/>
            <person name="Sanchez-Porro C."/>
            <person name="Hugenholtz P."/>
            <person name="Ventosa A."/>
        </authorList>
    </citation>
    <scope>NUCLEOTIDE SEQUENCE [LARGE SCALE GENOMIC DNA]</scope>
    <source>
        <strain evidence="7 8">DSM 21020</strain>
    </source>
</reference>
<feature type="transmembrane region" description="Helical" evidence="6">
    <location>
        <begin position="185"/>
        <end position="205"/>
    </location>
</feature>
<evidence type="ECO:0000256" key="4">
    <source>
        <dbReference type="ARBA" id="ARBA00022989"/>
    </source>
</evidence>
<keyword evidence="5 6" id="KW-0472">Membrane</keyword>
<keyword evidence="3 6" id="KW-0812">Transmembrane</keyword>
<feature type="transmembrane region" description="Helical" evidence="6">
    <location>
        <begin position="34"/>
        <end position="60"/>
    </location>
</feature>
<gene>
    <name evidence="7" type="ORF">QC823_01455</name>
</gene>
<dbReference type="EMBL" id="JARWAN010000002">
    <property type="protein sequence ID" value="MDR5897663.1"/>
    <property type="molecule type" value="Genomic_DNA"/>
</dbReference>
<evidence type="ECO:0000256" key="1">
    <source>
        <dbReference type="ARBA" id="ARBA00004651"/>
    </source>
</evidence>
<comment type="caution">
    <text evidence="7">The sequence shown here is derived from an EMBL/GenBank/DDBJ whole genome shotgun (WGS) entry which is preliminary data.</text>
</comment>
<proteinExistence type="predicted"/>
<sequence>MRPKQATHHADSHSLYVTAKHIARQLERDRVTMLAAGVAFYALLALFPAIAAVISMWGLLFDPFDAGQQLRELSQVLPPRAARLVNQQTQNVAESASERGGIAALAGVVAAVFVASKAVRGLMVGLNVVYGEKDQRSRLVRSVVVLALTFGLVGMTLVTLGFIALVPFVVDVLQIASPLDQLIDWLRWPALLVIMTFVIALLYRFGPYRESARWEWLNAGTLVATLLWLLGSAGLSLYVRYFAYFSQLYGSLGAVVMLMLWFWLSAFVVLLGAEINAYKVAQRRK</sequence>
<evidence type="ECO:0000256" key="3">
    <source>
        <dbReference type="ARBA" id="ARBA00022692"/>
    </source>
</evidence>
<evidence type="ECO:0000256" key="2">
    <source>
        <dbReference type="ARBA" id="ARBA00022475"/>
    </source>
</evidence>
<name>A0ABU1H064_9GAMM</name>
<dbReference type="NCBIfam" id="TIGR00765">
    <property type="entry name" value="yihY_not_rbn"/>
    <property type="match status" value="1"/>
</dbReference>
<dbReference type="PANTHER" id="PTHR30213:SF0">
    <property type="entry name" value="UPF0761 MEMBRANE PROTEIN YIHY"/>
    <property type="match status" value="1"/>
</dbReference>
<evidence type="ECO:0000256" key="5">
    <source>
        <dbReference type="ARBA" id="ARBA00023136"/>
    </source>
</evidence>